<reference evidence="1 2" key="1">
    <citation type="submission" date="2014-01" db="EMBL/GenBank/DDBJ databases">
        <authorList>
            <consortium name="DOE Joint Genome Institute"/>
            <person name="Anderson I."/>
            <person name="Huntemann M."/>
            <person name="Han J."/>
            <person name="Chen A."/>
            <person name="Kyrpides N."/>
            <person name="Mavromatis K."/>
            <person name="Markowitz V."/>
            <person name="Palaniappan K."/>
            <person name="Ivanova N."/>
            <person name="Schaumberg A."/>
            <person name="Pati A."/>
            <person name="Liolios K."/>
            <person name="Nordberg H.P."/>
            <person name="Cantor M.N."/>
            <person name="Hua S.X."/>
            <person name="Woyke T."/>
        </authorList>
    </citation>
    <scope>NUCLEOTIDE SEQUENCE [LARGE SCALE GENOMIC DNA]</scope>
    <source>
        <strain evidence="1 2">XH-48</strain>
    </source>
</reference>
<sequence length="73" mass="8210">MPLLLFAPFEPNRDFTDLDTDVNVTVDVSPIPRMTPAQRSIPADVATSSVWARSSKLWKSTISRKYRGEVSML</sequence>
<proteinExistence type="predicted"/>
<protein>
    <submittedName>
        <fullName evidence="1">Uncharacterized protein</fullName>
    </submittedName>
</protein>
<dbReference type="KEGG" id="hlr:HALLA_13270"/>
<accession>W0JUL0</accession>
<evidence type="ECO:0000313" key="1">
    <source>
        <dbReference type="EMBL" id="AHG01017.1"/>
    </source>
</evidence>
<organism evidence="1 2">
    <name type="scientific">Halostagnicola larsenii XH-48</name>
    <dbReference type="NCBI Taxonomy" id="797299"/>
    <lineage>
        <taxon>Archaea</taxon>
        <taxon>Methanobacteriati</taxon>
        <taxon>Methanobacteriota</taxon>
        <taxon>Stenosarchaea group</taxon>
        <taxon>Halobacteria</taxon>
        <taxon>Halobacteriales</taxon>
        <taxon>Natrialbaceae</taxon>
        <taxon>Halostagnicola</taxon>
    </lineage>
</organism>
<dbReference type="HOGENOM" id="CLU_2695625_0_0_2"/>
<keyword evidence="2" id="KW-1185">Reference proteome</keyword>
<evidence type="ECO:0000313" key="2">
    <source>
        <dbReference type="Proteomes" id="UP000019024"/>
    </source>
</evidence>
<dbReference type="Proteomes" id="UP000019024">
    <property type="component" value="Chromosome"/>
</dbReference>
<dbReference type="AlphaFoldDB" id="W0JUL0"/>
<gene>
    <name evidence="1" type="ORF">HALLA_13270</name>
</gene>
<dbReference type="EMBL" id="CP007055">
    <property type="protein sequence ID" value="AHG01017.1"/>
    <property type="molecule type" value="Genomic_DNA"/>
</dbReference>
<name>W0JUL0_9EURY</name>